<dbReference type="InterPro" id="IPR036869">
    <property type="entry name" value="J_dom_sf"/>
</dbReference>
<comment type="caution">
    <text evidence="3">The sequence shown here is derived from an EMBL/GenBank/DDBJ whole genome shotgun (WGS) entry which is preliminary data.</text>
</comment>
<dbReference type="RefSeq" id="WP_161815500.1">
    <property type="nucleotide sequence ID" value="NZ_BLJN01000007.1"/>
</dbReference>
<feature type="region of interest" description="Disordered" evidence="2">
    <location>
        <begin position="60"/>
        <end position="89"/>
    </location>
</feature>
<keyword evidence="1" id="KW-0143">Chaperone</keyword>
<evidence type="ECO:0000256" key="1">
    <source>
        <dbReference type="ARBA" id="ARBA00023186"/>
    </source>
</evidence>
<sequence>MRETPWTVLGIEPTTDERAIKRAYASLLKVTSPEKDPAGYMKLREAYESAKQHAEYLARVREEDEAEEQADESHVDEAVPTPQAEPVPVVESPQRRAFAELHALLAQGQRDGFLAKLAAIKAENVFATLDEQYFFTGEVARLIQEFKIDDVEWCGRVAELLGAREHENMFDGDPRYWHAYHELLRYYSELLAGRAQVHLDRRSGEELAPGYLHVYHVLTSPFDAERLSALTRSQTYSRLAERILERAKSDASVAIPAENREWWERTAMAGQHKPVAEPASFTVTAPIPVQNERRFPFWAIWVTFIVLAQFARVCSDTHTTSSVPRNNEPFVAQEVTKWRQEQERQEREIASGKERLNARLAACDVETREAIFMQMYISTSNKRFEASSDATTEWRTPAAPTVGRPFTVADAAAQLPLDESDPAIAALLDKCQTVSLYADPGKLIEKP</sequence>
<proteinExistence type="predicted"/>
<dbReference type="Proteomes" id="UP000445000">
    <property type="component" value="Unassembled WGS sequence"/>
</dbReference>
<keyword evidence="4" id="KW-1185">Reference proteome</keyword>
<dbReference type="AlphaFoldDB" id="A0A829YKC5"/>
<gene>
    <name evidence="3" type="ORF">GCM10011487_58840</name>
</gene>
<dbReference type="SUPFAM" id="SSF46565">
    <property type="entry name" value="Chaperone J-domain"/>
    <property type="match status" value="1"/>
</dbReference>
<evidence type="ECO:0000313" key="4">
    <source>
        <dbReference type="Proteomes" id="UP000445000"/>
    </source>
</evidence>
<accession>A0A829YKC5</accession>
<reference evidence="4" key="1">
    <citation type="submission" date="2020-01" db="EMBL/GenBank/DDBJ databases">
        <title>'Steroidobacter agaridevorans' sp. nov., agar-degrading bacteria isolated from rhizosphere soils.</title>
        <authorList>
            <person name="Ikenaga M."/>
            <person name="Kataoka M."/>
            <person name="Murouchi A."/>
            <person name="Katsuragi S."/>
            <person name="Sakai M."/>
        </authorList>
    </citation>
    <scope>NUCLEOTIDE SEQUENCE [LARGE SCALE GENOMIC DNA]</scope>
    <source>
        <strain evidence="4">YU21-B</strain>
    </source>
</reference>
<evidence type="ECO:0000256" key="2">
    <source>
        <dbReference type="SAM" id="MobiDB-lite"/>
    </source>
</evidence>
<organism evidence="3 4">
    <name type="scientific">Steroidobacter agaridevorans</name>
    <dbReference type="NCBI Taxonomy" id="2695856"/>
    <lineage>
        <taxon>Bacteria</taxon>
        <taxon>Pseudomonadati</taxon>
        <taxon>Pseudomonadota</taxon>
        <taxon>Gammaproteobacteria</taxon>
        <taxon>Steroidobacterales</taxon>
        <taxon>Steroidobacteraceae</taxon>
        <taxon>Steroidobacter</taxon>
    </lineage>
</organism>
<name>A0A829YKC5_9GAMM</name>
<evidence type="ECO:0008006" key="5">
    <source>
        <dbReference type="Google" id="ProtNLM"/>
    </source>
</evidence>
<protein>
    <recommendedName>
        <fullName evidence="5">J domain-containing protein</fullName>
    </recommendedName>
</protein>
<dbReference type="EMBL" id="BLJN01000007">
    <property type="protein sequence ID" value="GFE83884.1"/>
    <property type="molecule type" value="Genomic_DNA"/>
</dbReference>
<evidence type="ECO:0000313" key="3">
    <source>
        <dbReference type="EMBL" id="GFE83884.1"/>
    </source>
</evidence>